<proteinExistence type="predicted"/>
<sequence length="354" mass="38131">MDDFRAVRELLPPPPLDPGVEQAGRERLGRAFAQERQVRRTRRGRWSAAGVALLGAAAAAAVVMTSAPPVARQVTPPAGVATLAADRMLLAAAETVARQPDEGAWWGSTLVNGREFDDPEHRYRLRQSESAEVWIPADPEARTWYRTTYLGAEPASEQDKAAWQAAGSPASWTYGGQTPGLVTRERARGVVSGAPGEAETWSSEDWDFRVVLAGRPLTKMGDVPDTPEGLRALFGAGVDERALADNVVRLLVYAPVTSGTRAAAYRLLASLPGVTAAGRVTDVLGRPGDGLEYRSGELPVTGYAGETRTRLVIDPATGKPLSIETRTAQDGRLLEYTAIRESVWTDHNPLKETK</sequence>
<reference evidence="3 4" key="1">
    <citation type="submission" date="2020-03" db="EMBL/GenBank/DDBJ databases">
        <title>WGS of actinomycetes isolated from Thailand.</title>
        <authorList>
            <person name="Thawai C."/>
        </authorList>
    </citation>
    <scope>NUCLEOTIDE SEQUENCE [LARGE SCALE GENOMIC DNA]</scope>
    <source>
        <strain evidence="3 4">FMUSA5-5</strain>
    </source>
</reference>
<keyword evidence="4" id="KW-1185">Reference proteome</keyword>
<gene>
    <name evidence="3" type="ORF">HCN51_55415</name>
</gene>
<keyword evidence="2" id="KW-1133">Transmembrane helix</keyword>
<organism evidence="3 4">
    <name type="scientific">Nonomuraea composti</name>
    <dbReference type="NCBI Taxonomy" id="2720023"/>
    <lineage>
        <taxon>Bacteria</taxon>
        <taxon>Bacillati</taxon>
        <taxon>Actinomycetota</taxon>
        <taxon>Actinomycetes</taxon>
        <taxon>Streptosporangiales</taxon>
        <taxon>Streptosporangiaceae</taxon>
        <taxon>Nonomuraea</taxon>
    </lineage>
</organism>
<dbReference type="EMBL" id="JAATEP010000095">
    <property type="protein sequence ID" value="NJP98518.1"/>
    <property type="molecule type" value="Genomic_DNA"/>
</dbReference>
<dbReference type="RefSeq" id="WP_168021830.1">
    <property type="nucleotide sequence ID" value="NZ_JAATEP010000095.1"/>
</dbReference>
<accession>A0ABX1BUX7</accession>
<evidence type="ECO:0000256" key="1">
    <source>
        <dbReference type="SAM" id="MobiDB-lite"/>
    </source>
</evidence>
<evidence type="ECO:0000313" key="3">
    <source>
        <dbReference type="EMBL" id="NJP98518.1"/>
    </source>
</evidence>
<dbReference type="Proteomes" id="UP000696294">
    <property type="component" value="Unassembled WGS sequence"/>
</dbReference>
<evidence type="ECO:0008006" key="5">
    <source>
        <dbReference type="Google" id="ProtNLM"/>
    </source>
</evidence>
<evidence type="ECO:0000313" key="4">
    <source>
        <dbReference type="Proteomes" id="UP000696294"/>
    </source>
</evidence>
<evidence type="ECO:0000256" key="2">
    <source>
        <dbReference type="SAM" id="Phobius"/>
    </source>
</evidence>
<comment type="caution">
    <text evidence="3">The sequence shown here is derived from an EMBL/GenBank/DDBJ whole genome shotgun (WGS) entry which is preliminary data.</text>
</comment>
<feature type="region of interest" description="Disordered" evidence="1">
    <location>
        <begin position="1"/>
        <end position="23"/>
    </location>
</feature>
<name>A0ABX1BUX7_9ACTN</name>
<keyword evidence="2" id="KW-0812">Transmembrane</keyword>
<feature type="transmembrane region" description="Helical" evidence="2">
    <location>
        <begin position="46"/>
        <end position="67"/>
    </location>
</feature>
<keyword evidence="2" id="KW-0472">Membrane</keyword>
<protein>
    <recommendedName>
        <fullName evidence="5">CU044_5270 family protein</fullName>
    </recommendedName>
</protein>